<dbReference type="InterPro" id="IPR003594">
    <property type="entry name" value="HATPase_dom"/>
</dbReference>
<keyword evidence="2" id="KW-0067">ATP-binding</keyword>
<comment type="caution">
    <text evidence="2">The sequence shown here is derived from an EMBL/GenBank/DDBJ whole genome shotgun (WGS) entry which is preliminary data.</text>
</comment>
<feature type="domain" description="Histidine kinase/HSP90-like ATPase" evidence="1">
    <location>
        <begin position="15"/>
        <end position="130"/>
    </location>
</feature>
<dbReference type="EMBL" id="JAQZCI010000002">
    <property type="protein sequence ID" value="MDD7962630.1"/>
    <property type="molecule type" value="Genomic_DNA"/>
</dbReference>
<name>A0ABT5SJF1_9MICO</name>
<dbReference type="RefSeq" id="WP_274223488.1">
    <property type="nucleotide sequence ID" value="NZ_JAQZCG020000025.1"/>
</dbReference>
<keyword evidence="2" id="KW-0547">Nucleotide-binding</keyword>
<proteinExistence type="predicted"/>
<accession>A0ABT5SJF1</accession>
<evidence type="ECO:0000313" key="3">
    <source>
        <dbReference type="Proteomes" id="UP001218170"/>
    </source>
</evidence>
<gene>
    <name evidence="2" type="ORF">PUW80_09745</name>
</gene>
<keyword evidence="3" id="KW-1185">Reference proteome</keyword>
<dbReference type="Gene3D" id="3.30.565.10">
    <property type="entry name" value="Histidine kinase-like ATPase, C-terminal domain"/>
    <property type="match status" value="1"/>
</dbReference>
<dbReference type="GO" id="GO:0005524">
    <property type="term" value="F:ATP binding"/>
    <property type="evidence" value="ECO:0007669"/>
    <property type="project" value="UniProtKB-KW"/>
</dbReference>
<evidence type="ECO:0000313" key="2">
    <source>
        <dbReference type="EMBL" id="MDD7962630.1"/>
    </source>
</evidence>
<sequence>MTEKIERSLLADVSLESVEAVHDLLLEWFEEAGDVDPRVRFAFETAVVEIAGNIVEHTVAARGAEGRHFTVQLVADEATLTATFQDDAQPAELDLSAVTMAEEGAEDGRGLALALASVDRLEYRHEGGRNIWSIECRRG</sequence>
<organism evidence="2 3">
    <name type="scientific">Microbacterium thalli</name>
    <dbReference type="NCBI Taxonomy" id="3027921"/>
    <lineage>
        <taxon>Bacteria</taxon>
        <taxon>Bacillati</taxon>
        <taxon>Actinomycetota</taxon>
        <taxon>Actinomycetes</taxon>
        <taxon>Micrococcales</taxon>
        <taxon>Microbacteriaceae</taxon>
        <taxon>Microbacterium</taxon>
    </lineage>
</organism>
<reference evidence="2 3" key="1">
    <citation type="submission" date="2023-02" db="EMBL/GenBank/DDBJ databases">
        <title>Study of novel species of the Microbacterium genus.</title>
        <authorList>
            <person name="Arroyo-Herrera I."/>
            <person name="Roman-Ponce B."/>
            <person name="Vasquez-Murrieta M.S."/>
        </authorList>
    </citation>
    <scope>NUCLEOTIDE SEQUENCE [LARGE SCALE GENOMIC DNA]</scope>
    <source>
        <strain evidence="2 3">NE1TT3</strain>
    </source>
</reference>
<dbReference type="Proteomes" id="UP001218170">
    <property type="component" value="Unassembled WGS sequence"/>
</dbReference>
<protein>
    <submittedName>
        <fullName evidence="2">ATP-binding protein</fullName>
    </submittedName>
</protein>
<dbReference type="Pfam" id="PF13581">
    <property type="entry name" value="HATPase_c_2"/>
    <property type="match status" value="1"/>
</dbReference>
<dbReference type="InterPro" id="IPR036890">
    <property type="entry name" value="HATPase_C_sf"/>
</dbReference>
<evidence type="ECO:0000259" key="1">
    <source>
        <dbReference type="Pfam" id="PF13581"/>
    </source>
</evidence>
<dbReference type="CDD" id="cd16936">
    <property type="entry name" value="HATPase_RsbW-like"/>
    <property type="match status" value="1"/>
</dbReference>